<dbReference type="EMBL" id="PNHE01000004">
    <property type="protein sequence ID" value="PMC58945.1"/>
    <property type="molecule type" value="Genomic_DNA"/>
</dbReference>
<evidence type="ECO:0000256" key="4">
    <source>
        <dbReference type="PIRSR" id="PIRSR606225-1"/>
    </source>
</evidence>
<protein>
    <recommendedName>
        <fullName evidence="6">Pseudouridine synthase</fullName>
        <ecNumber evidence="6">5.4.99.-</ecNumber>
    </recommendedName>
</protein>
<evidence type="ECO:0000256" key="2">
    <source>
        <dbReference type="ARBA" id="ARBA00010876"/>
    </source>
</evidence>
<dbReference type="GO" id="GO:0000455">
    <property type="term" value="P:enzyme-directed rRNA pseudouridine synthesis"/>
    <property type="evidence" value="ECO:0007669"/>
    <property type="project" value="TreeGrafter"/>
</dbReference>
<comment type="catalytic activity">
    <reaction evidence="1 6">
        <text>a uridine in RNA = a pseudouridine in RNA</text>
        <dbReference type="Rhea" id="RHEA:48348"/>
        <dbReference type="Rhea" id="RHEA-COMP:12068"/>
        <dbReference type="Rhea" id="RHEA-COMP:12069"/>
        <dbReference type="ChEBI" id="CHEBI:65314"/>
        <dbReference type="ChEBI" id="CHEBI:65315"/>
    </reaction>
</comment>
<evidence type="ECO:0000256" key="1">
    <source>
        <dbReference type="ARBA" id="ARBA00000073"/>
    </source>
</evidence>
<dbReference type="Pfam" id="PF01479">
    <property type="entry name" value="S4"/>
    <property type="match status" value="1"/>
</dbReference>
<dbReference type="RefSeq" id="WP_102233296.1">
    <property type="nucleotide sequence ID" value="NZ_PNHE01000004.1"/>
</dbReference>
<dbReference type="SUPFAM" id="SSF55120">
    <property type="entry name" value="Pseudouridine synthase"/>
    <property type="match status" value="1"/>
</dbReference>
<evidence type="ECO:0000259" key="7">
    <source>
        <dbReference type="SMART" id="SM00363"/>
    </source>
</evidence>
<organism evidence="8 9">
    <name type="scientific">Dolosicoccus paucivorans</name>
    <dbReference type="NCBI Taxonomy" id="84521"/>
    <lineage>
        <taxon>Bacteria</taxon>
        <taxon>Bacillati</taxon>
        <taxon>Bacillota</taxon>
        <taxon>Bacilli</taxon>
        <taxon>Lactobacillales</taxon>
        <taxon>Aerococcaceae</taxon>
        <taxon>Dolosicoccus</taxon>
    </lineage>
</organism>
<dbReference type="GO" id="GO:0003723">
    <property type="term" value="F:RNA binding"/>
    <property type="evidence" value="ECO:0007669"/>
    <property type="project" value="UniProtKB-KW"/>
</dbReference>
<dbReference type="PROSITE" id="PS01129">
    <property type="entry name" value="PSI_RLU"/>
    <property type="match status" value="1"/>
</dbReference>
<dbReference type="InterPro" id="IPR002942">
    <property type="entry name" value="S4_RNA-bd"/>
</dbReference>
<dbReference type="PROSITE" id="PS50889">
    <property type="entry name" value="S4"/>
    <property type="match status" value="1"/>
</dbReference>
<name>A0A2N6SPF4_9LACT</name>
<evidence type="ECO:0000313" key="9">
    <source>
        <dbReference type="Proteomes" id="UP000235682"/>
    </source>
</evidence>
<sequence>MSRQIQLDGQTGRLDKVLTQLTGESRSLIQRHLQQQFILVNGKAEKANYRLQGDELIELVESFEKPEPLMITPQPIEFEIIYEDEAILIVNKPSGLVVHPSKGHPDQTLANGLVYYLHDQLSSEGESYRPGIVHRIDKDTSGLLVVAKTNQAHRILSQAIQDKQLSRSYLALVQGQVGPDRGMIDAPIRRHPTQRTRFEVHSVGKSALTEFEVMTRYSENTLLKVNLITGRTHQIRVHLEYIKHPIVNDPIYFGPHFKEDLSIDSSFGQLLHAYELSLIHPMTNEPMTFQAPLPKEFQQYIDQLD</sequence>
<evidence type="ECO:0000313" key="8">
    <source>
        <dbReference type="EMBL" id="PMC58945.1"/>
    </source>
</evidence>
<dbReference type="STRING" id="84521.SAMN04487994_10357"/>
<dbReference type="InterPro" id="IPR006225">
    <property type="entry name" value="PsdUridine_synth_RluC/D"/>
</dbReference>
<dbReference type="GO" id="GO:0120159">
    <property type="term" value="F:rRNA pseudouridine synthase activity"/>
    <property type="evidence" value="ECO:0007669"/>
    <property type="project" value="UniProtKB-ARBA"/>
</dbReference>
<keyword evidence="5" id="KW-0694">RNA-binding</keyword>
<dbReference type="NCBIfam" id="TIGR00005">
    <property type="entry name" value="rluA_subfam"/>
    <property type="match status" value="1"/>
</dbReference>
<dbReference type="InterPro" id="IPR006145">
    <property type="entry name" value="PsdUridine_synth_RsuA/RluA"/>
</dbReference>
<feature type="domain" description="RNA-binding S4" evidence="7">
    <location>
        <begin position="12"/>
        <end position="77"/>
    </location>
</feature>
<dbReference type="Pfam" id="PF00849">
    <property type="entry name" value="PseudoU_synth_2"/>
    <property type="match status" value="1"/>
</dbReference>
<dbReference type="Proteomes" id="UP000235682">
    <property type="component" value="Unassembled WGS sequence"/>
</dbReference>
<accession>A0A2N6SPF4</accession>
<comment type="caution">
    <text evidence="8">The sequence shown here is derived from an EMBL/GenBank/DDBJ whole genome shotgun (WGS) entry which is preliminary data.</text>
</comment>
<gene>
    <name evidence="8" type="ORF">CJ205_01895</name>
</gene>
<dbReference type="CDD" id="cd00165">
    <property type="entry name" value="S4"/>
    <property type="match status" value="1"/>
</dbReference>
<comment type="similarity">
    <text evidence="2 6">Belongs to the pseudouridine synthase RluA family.</text>
</comment>
<proteinExistence type="inferred from homology"/>
<dbReference type="PANTHER" id="PTHR21600:SF44">
    <property type="entry name" value="RIBOSOMAL LARGE SUBUNIT PSEUDOURIDINE SYNTHASE D"/>
    <property type="match status" value="1"/>
</dbReference>
<dbReference type="SUPFAM" id="SSF55174">
    <property type="entry name" value="Alpha-L RNA-binding motif"/>
    <property type="match status" value="1"/>
</dbReference>
<keyword evidence="3 6" id="KW-0413">Isomerase</keyword>
<dbReference type="SMART" id="SM00363">
    <property type="entry name" value="S4"/>
    <property type="match status" value="1"/>
</dbReference>
<evidence type="ECO:0000256" key="6">
    <source>
        <dbReference type="RuleBase" id="RU362028"/>
    </source>
</evidence>
<dbReference type="AlphaFoldDB" id="A0A2N6SPF4"/>
<evidence type="ECO:0000256" key="3">
    <source>
        <dbReference type="ARBA" id="ARBA00023235"/>
    </source>
</evidence>
<dbReference type="CDD" id="cd02869">
    <property type="entry name" value="PseudoU_synth_RluA_like"/>
    <property type="match status" value="1"/>
</dbReference>
<dbReference type="InterPro" id="IPR006224">
    <property type="entry name" value="PsdUridine_synth_RluA-like_CS"/>
</dbReference>
<dbReference type="Gene3D" id="3.10.290.10">
    <property type="entry name" value="RNA-binding S4 domain"/>
    <property type="match status" value="1"/>
</dbReference>
<keyword evidence="9" id="KW-1185">Reference proteome</keyword>
<evidence type="ECO:0000256" key="5">
    <source>
        <dbReference type="PROSITE-ProRule" id="PRU00182"/>
    </source>
</evidence>
<dbReference type="InterPro" id="IPR050188">
    <property type="entry name" value="RluA_PseudoU_synthase"/>
</dbReference>
<dbReference type="PANTHER" id="PTHR21600">
    <property type="entry name" value="MITOCHONDRIAL RNA PSEUDOURIDINE SYNTHASE"/>
    <property type="match status" value="1"/>
</dbReference>
<dbReference type="Gene3D" id="3.30.2350.10">
    <property type="entry name" value="Pseudouridine synthase"/>
    <property type="match status" value="1"/>
</dbReference>
<reference evidence="8 9" key="1">
    <citation type="submission" date="2017-09" db="EMBL/GenBank/DDBJ databases">
        <title>Bacterial strain isolated from the female urinary microbiota.</title>
        <authorList>
            <person name="Thomas-White K."/>
            <person name="Kumar N."/>
            <person name="Forster S."/>
            <person name="Putonti C."/>
            <person name="Lawley T."/>
            <person name="Wolfe A.J."/>
        </authorList>
    </citation>
    <scope>NUCLEOTIDE SEQUENCE [LARGE SCALE GENOMIC DNA]</scope>
    <source>
        <strain evidence="8 9">UMB0852</strain>
    </source>
</reference>
<feature type="active site" evidence="4">
    <location>
        <position position="137"/>
    </location>
</feature>
<dbReference type="EC" id="5.4.99.-" evidence="6"/>
<dbReference type="InterPro" id="IPR020103">
    <property type="entry name" value="PsdUridine_synth_cat_dom_sf"/>
</dbReference>
<comment type="function">
    <text evidence="6">Responsible for synthesis of pseudouridine from uracil.</text>
</comment>
<dbReference type="InterPro" id="IPR036986">
    <property type="entry name" value="S4_RNA-bd_sf"/>
</dbReference>